<reference evidence="1 2" key="1">
    <citation type="journal article" date="2016" name="Mol. Biol. Evol.">
        <title>Comparative Genomics of Early-Diverging Mushroom-Forming Fungi Provides Insights into the Origins of Lignocellulose Decay Capabilities.</title>
        <authorList>
            <person name="Nagy L.G."/>
            <person name="Riley R."/>
            <person name="Tritt A."/>
            <person name="Adam C."/>
            <person name="Daum C."/>
            <person name="Floudas D."/>
            <person name="Sun H."/>
            <person name="Yadav J.S."/>
            <person name="Pangilinan J."/>
            <person name="Larsson K.H."/>
            <person name="Matsuura K."/>
            <person name="Barry K."/>
            <person name="Labutti K."/>
            <person name="Kuo R."/>
            <person name="Ohm R.A."/>
            <person name="Bhattacharya S.S."/>
            <person name="Shirouzu T."/>
            <person name="Yoshinaga Y."/>
            <person name="Martin F.M."/>
            <person name="Grigoriev I.V."/>
            <person name="Hibbett D.S."/>
        </authorList>
    </citation>
    <scope>NUCLEOTIDE SEQUENCE [LARGE SCALE GENOMIC DNA]</scope>
    <source>
        <strain evidence="1 2">TUFC12733</strain>
    </source>
</reference>
<evidence type="ECO:0000313" key="1">
    <source>
        <dbReference type="EMBL" id="KZO91168.1"/>
    </source>
</evidence>
<dbReference type="AlphaFoldDB" id="A0A167H2R8"/>
<dbReference type="OrthoDB" id="3409938at2759"/>
<organism evidence="1 2">
    <name type="scientific">Calocera viscosa (strain TUFC12733)</name>
    <dbReference type="NCBI Taxonomy" id="1330018"/>
    <lineage>
        <taxon>Eukaryota</taxon>
        <taxon>Fungi</taxon>
        <taxon>Dikarya</taxon>
        <taxon>Basidiomycota</taxon>
        <taxon>Agaricomycotina</taxon>
        <taxon>Dacrymycetes</taxon>
        <taxon>Dacrymycetales</taxon>
        <taxon>Dacrymycetaceae</taxon>
        <taxon>Calocera</taxon>
    </lineage>
</organism>
<proteinExistence type="predicted"/>
<evidence type="ECO:0000313" key="2">
    <source>
        <dbReference type="Proteomes" id="UP000076738"/>
    </source>
</evidence>
<protein>
    <submittedName>
        <fullName evidence="1">Uncharacterized protein</fullName>
    </submittedName>
</protein>
<dbReference type="EMBL" id="KV417327">
    <property type="protein sequence ID" value="KZO91168.1"/>
    <property type="molecule type" value="Genomic_DNA"/>
</dbReference>
<dbReference type="Proteomes" id="UP000076738">
    <property type="component" value="Unassembled WGS sequence"/>
</dbReference>
<sequence>MHTAQSTHWIHATRRHVDPPPYGGARPFESYIYPGHPTSYTEPALDALAEKISSDYWFLLGAAYPCPYSHFPAAEDNAVMNLRQYCSCLTPGQFRVEIFAPRLTEAGHRQIVTMGSGPSRVALHLALSQYLRKKPQSYTRTLDGFIGLNPPDGYHYTDELFWRGIGILGLLWILYGNTPPFNLSPFLLLVAGSDSFEAALKLCDDLPFVRAFAPEAADYLTSWERLARDYVADPSPIQKACRATPKYSMDKFTHLLEAVDVDLPESTLHWKMTYTQHQETREKLRNYLLFGHAHVSADVPQVSSLASGLRYFEQLKNYFVHHAFTDFQSFLYVLYRDISLDPETYLLLRVRWLQPPPDVPSNVWTDIKNALARFIRRQGLPTLTSSVASDGLRAVYATLGQSSNLPSIDSPEMQRAHIRRVLLNITVLGLEQPPSSMDFQASQPSVSWQLLLKAV</sequence>
<name>A0A167H2R8_CALVF</name>
<accession>A0A167H2R8</accession>
<keyword evidence="2" id="KW-1185">Reference proteome</keyword>
<gene>
    <name evidence="1" type="ORF">CALVIDRAFT_530982</name>
</gene>